<dbReference type="EMBL" id="BPLR01009875">
    <property type="protein sequence ID" value="GIY35212.1"/>
    <property type="molecule type" value="Genomic_DNA"/>
</dbReference>
<reference evidence="1 2" key="1">
    <citation type="submission" date="2021-06" db="EMBL/GenBank/DDBJ databases">
        <title>Caerostris extrusa draft genome.</title>
        <authorList>
            <person name="Kono N."/>
            <person name="Arakawa K."/>
        </authorList>
    </citation>
    <scope>NUCLEOTIDE SEQUENCE [LARGE SCALE GENOMIC DNA]</scope>
</reference>
<comment type="caution">
    <text evidence="1">The sequence shown here is derived from an EMBL/GenBank/DDBJ whole genome shotgun (WGS) entry which is preliminary data.</text>
</comment>
<accession>A0AAV4SP41</accession>
<gene>
    <name evidence="1" type="ORF">CEXT_355621</name>
</gene>
<evidence type="ECO:0000313" key="2">
    <source>
        <dbReference type="Proteomes" id="UP001054945"/>
    </source>
</evidence>
<sequence length="113" mass="12716">MSFTTLTSYRPWTCFCTLKFMASTIEQPLPSKDRPKFILFTFNRSAAYWERIATKLLGQDIFTLAAAAGHCRKAASKIYETNGHFVAQIAPSLWMGHGVRPGSQIWQVNDATP</sequence>
<keyword evidence="2" id="KW-1185">Reference proteome</keyword>
<organism evidence="1 2">
    <name type="scientific">Caerostris extrusa</name>
    <name type="common">Bark spider</name>
    <name type="synonym">Caerostris bankana</name>
    <dbReference type="NCBI Taxonomy" id="172846"/>
    <lineage>
        <taxon>Eukaryota</taxon>
        <taxon>Metazoa</taxon>
        <taxon>Ecdysozoa</taxon>
        <taxon>Arthropoda</taxon>
        <taxon>Chelicerata</taxon>
        <taxon>Arachnida</taxon>
        <taxon>Araneae</taxon>
        <taxon>Araneomorphae</taxon>
        <taxon>Entelegynae</taxon>
        <taxon>Araneoidea</taxon>
        <taxon>Araneidae</taxon>
        <taxon>Caerostris</taxon>
    </lineage>
</organism>
<proteinExistence type="predicted"/>
<dbReference type="Proteomes" id="UP001054945">
    <property type="component" value="Unassembled WGS sequence"/>
</dbReference>
<evidence type="ECO:0000313" key="1">
    <source>
        <dbReference type="EMBL" id="GIY35212.1"/>
    </source>
</evidence>
<name>A0AAV4SP41_CAEEX</name>
<dbReference type="AlphaFoldDB" id="A0AAV4SP41"/>
<protein>
    <submittedName>
        <fullName evidence="1">Uncharacterized protein</fullName>
    </submittedName>
</protein>